<name>A3ZWX5_9BACT</name>
<sequence>MSRFRTYSPVWALLAVLAICTSAVAEDVPKKLKGLLITGGCCHDYPNQVKIITEGLSQRVNIDWDVALTGSGKDIKVPVYENHDWIKPYDVVVHNECYGDVKDVEFVEGIVKAHTETGVPAIVVHCSMHSYRNADTDEWRKLLGVTSRSHESHHPIDVVTLASDDPIMTGFPKVWKRPVAELYKIEKQWPKMKPLAQAYGKDTDKDHAVIWTNQYGKAKVFGTTLGHHNETMNTDEWLGVVSRGMLWTLDALNEDGTAKAGYAGTGVAEIDLSKPNPDAGKSPKPAGK</sequence>
<comment type="caution">
    <text evidence="4">The sequence shown here is derived from an EMBL/GenBank/DDBJ whole genome shotgun (WGS) entry which is preliminary data.</text>
</comment>
<dbReference type="eggNOG" id="COG3828">
    <property type="taxonomic scope" value="Bacteria"/>
</dbReference>
<dbReference type="STRING" id="314230.DSM3645_14085"/>
<accession>A3ZWX5</accession>
<dbReference type="PANTHER" id="PTHR40469">
    <property type="entry name" value="SECRETED GLYCOSYL HYDROLASE"/>
    <property type="match status" value="1"/>
</dbReference>
<feature type="signal peptide" evidence="2">
    <location>
        <begin position="1"/>
        <end position="25"/>
    </location>
</feature>
<feature type="domain" description="ThuA-like" evidence="3">
    <location>
        <begin position="80"/>
        <end position="248"/>
    </location>
</feature>
<dbReference type="RefSeq" id="WP_002650715.1">
    <property type="nucleotide sequence ID" value="NZ_CH672376.1"/>
</dbReference>
<dbReference type="Proteomes" id="UP000004358">
    <property type="component" value="Unassembled WGS sequence"/>
</dbReference>
<keyword evidence="2" id="KW-0732">Signal</keyword>
<dbReference type="EMBL" id="AANZ01000016">
    <property type="protein sequence ID" value="EAQ79099.1"/>
    <property type="molecule type" value="Genomic_DNA"/>
</dbReference>
<reference evidence="4 5" key="1">
    <citation type="submission" date="2006-02" db="EMBL/GenBank/DDBJ databases">
        <authorList>
            <person name="Amann R."/>
            <person name="Ferriera S."/>
            <person name="Johnson J."/>
            <person name="Kravitz S."/>
            <person name="Halpern A."/>
            <person name="Remington K."/>
            <person name="Beeson K."/>
            <person name="Tran B."/>
            <person name="Rogers Y.-H."/>
            <person name="Friedman R."/>
            <person name="Venter J.C."/>
        </authorList>
    </citation>
    <scope>NUCLEOTIDE SEQUENCE [LARGE SCALE GENOMIC DNA]</scope>
    <source>
        <strain evidence="4 5">DSM 3645</strain>
    </source>
</reference>
<evidence type="ECO:0000313" key="5">
    <source>
        <dbReference type="Proteomes" id="UP000004358"/>
    </source>
</evidence>
<feature type="chain" id="PRO_5002664149" description="ThuA-like domain-containing protein" evidence="2">
    <location>
        <begin position="26"/>
        <end position="288"/>
    </location>
</feature>
<evidence type="ECO:0000259" key="3">
    <source>
        <dbReference type="Pfam" id="PF06283"/>
    </source>
</evidence>
<evidence type="ECO:0000256" key="2">
    <source>
        <dbReference type="SAM" id="SignalP"/>
    </source>
</evidence>
<dbReference type="HOGENOM" id="CLU_978784_0_0_0"/>
<protein>
    <recommendedName>
        <fullName evidence="3">ThuA-like domain-containing protein</fullName>
    </recommendedName>
</protein>
<proteinExistence type="predicted"/>
<dbReference type="AlphaFoldDB" id="A3ZWX5"/>
<evidence type="ECO:0000256" key="1">
    <source>
        <dbReference type="SAM" id="MobiDB-lite"/>
    </source>
</evidence>
<evidence type="ECO:0000313" key="4">
    <source>
        <dbReference type="EMBL" id="EAQ79099.1"/>
    </source>
</evidence>
<dbReference type="OrthoDB" id="7171409at2"/>
<organism evidence="4 5">
    <name type="scientific">Blastopirellula marina DSM 3645</name>
    <dbReference type="NCBI Taxonomy" id="314230"/>
    <lineage>
        <taxon>Bacteria</taxon>
        <taxon>Pseudomonadati</taxon>
        <taxon>Planctomycetota</taxon>
        <taxon>Planctomycetia</taxon>
        <taxon>Pirellulales</taxon>
        <taxon>Pirellulaceae</taxon>
        <taxon>Blastopirellula</taxon>
    </lineage>
</organism>
<dbReference type="InterPro" id="IPR029062">
    <property type="entry name" value="Class_I_gatase-like"/>
</dbReference>
<dbReference type="InterPro" id="IPR029010">
    <property type="entry name" value="ThuA-like"/>
</dbReference>
<gene>
    <name evidence="4" type="ORF">DSM3645_14085</name>
</gene>
<dbReference type="SUPFAM" id="SSF52317">
    <property type="entry name" value="Class I glutamine amidotransferase-like"/>
    <property type="match status" value="1"/>
</dbReference>
<dbReference type="PANTHER" id="PTHR40469:SF2">
    <property type="entry name" value="GALACTOSE-BINDING DOMAIN-LIKE SUPERFAMILY PROTEIN"/>
    <property type="match status" value="1"/>
</dbReference>
<feature type="region of interest" description="Disordered" evidence="1">
    <location>
        <begin position="267"/>
        <end position="288"/>
    </location>
</feature>
<dbReference type="Pfam" id="PF06283">
    <property type="entry name" value="ThuA"/>
    <property type="match status" value="1"/>
</dbReference>
<dbReference type="Gene3D" id="3.40.50.880">
    <property type="match status" value="1"/>
</dbReference>